<dbReference type="Pfam" id="PF00239">
    <property type="entry name" value="Resolvase"/>
    <property type="match status" value="1"/>
</dbReference>
<name>A0A8J2TYC4_9MICO</name>
<dbReference type="PROSITE" id="PS51736">
    <property type="entry name" value="RECOMBINASES_3"/>
    <property type="match status" value="1"/>
</dbReference>
<evidence type="ECO:0008006" key="11">
    <source>
        <dbReference type="Google" id="ProtNLM"/>
    </source>
</evidence>
<dbReference type="GO" id="GO:0003677">
    <property type="term" value="F:DNA binding"/>
    <property type="evidence" value="ECO:0007669"/>
    <property type="project" value="UniProtKB-KW"/>
</dbReference>
<dbReference type="EMBL" id="BMFY01000007">
    <property type="protein sequence ID" value="GGA15892.1"/>
    <property type="molecule type" value="Genomic_DNA"/>
</dbReference>
<feature type="region of interest" description="Disordered" evidence="6">
    <location>
        <begin position="587"/>
        <end position="619"/>
    </location>
</feature>
<dbReference type="InterPro" id="IPR011109">
    <property type="entry name" value="DNA_bind_recombinase_dom"/>
</dbReference>
<dbReference type="Pfam" id="PF07508">
    <property type="entry name" value="Recombinase"/>
    <property type="match status" value="1"/>
</dbReference>
<dbReference type="CDD" id="cd00338">
    <property type="entry name" value="Ser_Recombinase"/>
    <property type="match status" value="1"/>
</dbReference>
<dbReference type="InterPro" id="IPR036162">
    <property type="entry name" value="Resolvase-like_N_sf"/>
</dbReference>
<evidence type="ECO:0000313" key="10">
    <source>
        <dbReference type="Proteomes" id="UP000616114"/>
    </source>
</evidence>
<dbReference type="PROSITE" id="PS51737">
    <property type="entry name" value="RECOMBINASE_DNA_BIND"/>
    <property type="match status" value="1"/>
</dbReference>
<dbReference type="InterPro" id="IPR038109">
    <property type="entry name" value="DNA_bind_recomb_sf"/>
</dbReference>
<dbReference type="SMART" id="SM00857">
    <property type="entry name" value="Resolvase"/>
    <property type="match status" value="1"/>
</dbReference>
<dbReference type="Pfam" id="PF13408">
    <property type="entry name" value="Zn_ribbon_recom"/>
    <property type="match status" value="1"/>
</dbReference>
<dbReference type="PROSITE" id="PS00397">
    <property type="entry name" value="RECOMBINASES_1"/>
    <property type="match status" value="1"/>
</dbReference>
<dbReference type="GO" id="GO:0015074">
    <property type="term" value="P:DNA integration"/>
    <property type="evidence" value="ECO:0007669"/>
    <property type="project" value="UniProtKB-KW"/>
</dbReference>
<dbReference type="RefSeq" id="WP_229745050.1">
    <property type="nucleotide sequence ID" value="NZ_BMFY01000007.1"/>
</dbReference>
<dbReference type="InterPro" id="IPR050639">
    <property type="entry name" value="SSR_resolvase"/>
</dbReference>
<keyword evidence="3" id="KW-0233">DNA recombination</keyword>
<proteinExistence type="predicted"/>
<accession>A0A8J2TYC4</accession>
<dbReference type="Gene3D" id="3.90.1750.20">
    <property type="entry name" value="Putative Large Serine Recombinase, Chain B, Domain 2"/>
    <property type="match status" value="1"/>
</dbReference>
<feature type="domain" description="Recombinase" evidence="8">
    <location>
        <begin position="197"/>
        <end position="316"/>
    </location>
</feature>
<protein>
    <recommendedName>
        <fullName evidence="11">DNA invertase Pin-like site-specific DNA recombinase</fullName>
    </recommendedName>
</protein>
<reference evidence="9" key="2">
    <citation type="submission" date="2020-09" db="EMBL/GenBank/DDBJ databases">
        <authorList>
            <person name="Sun Q."/>
            <person name="Zhou Y."/>
        </authorList>
    </citation>
    <scope>NUCLEOTIDE SEQUENCE</scope>
    <source>
        <strain evidence="9">CGMCC 1.12785</strain>
    </source>
</reference>
<dbReference type="AlphaFoldDB" id="A0A8J2TYC4"/>
<evidence type="ECO:0000256" key="3">
    <source>
        <dbReference type="ARBA" id="ARBA00023172"/>
    </source>
</evidence>
<keyword evidence="10" id="KW-1185">Reference proteome</keyword>
<gene>
    <name evidence="9" type="ORF">GCM10011333_18610</name>
</gene>
<dbReference type="GO" id="GO:0000150">
    <property type="term" value="F:DNA strand exchange activity"/>
    <property type="evidence" value="ECO:0007669"/>
    <property type="project" value="InterPro"/>
</dbReference>
<dbReference type="InterPro" id="IPR025827">
    <property type="entry name" value="Zn_ribbon_recom_dom"/>
</dbReference>
<dbReference type="InterPro" id="IPR006119">
    <property type="entry name" value="Resolv_N"/>
</dbReference>
<comment type="caution">
    <text evidence="9">The sequence shown here is derived from an EMBL/GenBank/DDBJ whole genome shotgun (WGS) entry which is preliminary data.</text>
</comment>
<evidence type="ECO:0000256" key="6">
    <source>
        <dbReference type="SAM" id="MobiDB-lite"/>
    </source>
</evidence>
<dbReference type="PANTHER" id="PTHR30461">
    <property type="entry name" value="DNA-INVERTASE FROM LAMBDOID PROPHAGE"/>
    <property type="match status" value="1"/>
</dbReference>
<evidence type="ECO:0000256" key="4">
    <source>
        <dbReference type="PIRSR" id="PIRSR606118-50"/>
    </source>
</evidence>
<feature type="domain" description="Resolvase/invertase-type recombinase catalytic" evidence="7">
    <location>
        <begin position="39"/>
        <end position="191"/>
    </location>
</feature>
<dbReference type="PANTHER" id="PTHR30461:SF23">
    <property type="entry name" value="DNA RECOMBINASE-RELATED"/>
    <property type="match status" value="1"/>
</dbReference>
<evidence type="ECO:0000259" key="7">
    <source>
        <dbReference type="PROSITE" id="PS51736"/>
    </source>
</evidence>
<sequence>MTLTDHTTGLDLRALRALAAGTTRRADHSEEPPADGLVPAVSYLRVSTKDQATRNGLEEGLSIPAQRDAAARKAEQLGAVIVKEFIEPGESAKTARRRALQEMLDYLAANAVQYCIINKVDRLARNRLDDAIIHATLRGANITLVSVTENIDETPSGMLMHGILASMAEFYSLNLAQEVTKGMVQKATLGGTPTKAPLGYLNVRTTDAKGREVRDVQVDPERAELIRFAFTAYAGGEHSLSSLARELKTRGLTTRPTPSQPARPVTTTALHKILTNPYYQGTVTFRGITYDGAHTPLVDSETWLRVQTQLDAKNAVGERPQKYDHYLKGNLYCSCGAKLMIERPRDKNGERYEYFTCSGRRKKTGCTRSAVLAPRVEDRIDRDYGTNGLTTAEAEQIASVLHHVFAQLEASSDDERKLLQTQRDKLDAERLKLVQAHYADAIPLDLLKAEQDRIRTSLDAITNRLDGLATTYRDAHDGLDQLLGVLTDLGDLYARCEPTERRMLNRALFKRIVVDEDENITFFPTEPAATVLAHARSGGTTEPSPDAKLPRHQTGQVSNFSTYVDLRSSFSNPRKPLGSLISRVLRRSPGRRPHTQRAQIADGRGPVRENSRQSQTRLSVSNRAELVAGYAAGVPVRELATRFNVHRGTVREIAREAGLAARRPELPDAIRVDAAQLYAGGMTLAQVAARLGVSHEAVRSAVLACGGTIRVGGRRRVGA</sequence>
<evidence type="ECO:0000313" key="9">
    <source>
        <dbReference type="EMBL" id="GGA15892.1"/>
    </source>
</evidence>
<dbReference type="InterPro" id="IPR006118">
    <property type="entry name" value="Recombinase_CS"/>
</dbReference>
<dbReference type="Gene3D" id="1.10.10.60">
    <property type="entry name" value="Homeodomain-like"/>
    <property type="match status" value="1"/>
</dbReference>
<keyword evidence="1" id="KW-0229">DNA integration</keyword>
<keyword evidence="2" id="KW-0238">DNA-binding</keyword>
<organism evidence="9 10">
    <name type="scientific">Sediminivirga luteola</name>
    <dbReference type="NCBI Taxonomy" id="1774748"/>
    <lineage>
        <taxon>Bacteria</taxon>
        <taxon>Bacillati</taxon>
        <taxon>Actinomycetota</taxon>
        <taxon>Actinomycetes</taxon>
        <taxon>Micrococcales</taxon>
        <taxon>Brevibacteriaceae</taxon>
        <taxon>Sediminivirga</taxon>
    </lineage>
</organism>
<dbReference type="SUPFAM" id="SSF53041">
    <property type="entry name" value="Resolvase-like"/>
    <property type="match status" value="1"/>
</dbReference>
<reference evidence="9" key="1">
    <citation type="journal article" date="2014" name="Int. J. Syst. Evol. Microbiol.">
        <title>Complete genome sequence of Corynebacterium casei LMG S-19264T (=DSM 44701T), isolated from a smear-ripened cheese.</title>
        <authorList>
            <consortium name="US DOE Joint Genome Institute (JGI-PGF)"/>
            <person name="Walter F."/>
            <person name="Albersmeier A."/>
            <person name="Kalinowski J."/>
            <person name="Ruckert C."/>
        </authorList>
    </citation>
    <scope>NUCLEOTIDE SEQUENCE</scope>
    <source>
        <strain evidence="9">CGMCC 1.12785</strain>
    </source>
</reference>
<feature type="active site" description="O-(5'-phospho-DNA)-serine intermediate" evidence="4 5">
    <location>
        <position position="47"/>
    </location>
</feature>
<evidence type="ECO:0000259" key="8">
    <source>
        <dbReference type="PROSITE" id="PS51737"/>
    </source>
</evidence>
<evidence type="ECO:0000256" key="5">
    <source>
        <dbReference type="PROSITE-ProRule" id="PRU10137"/>
    </source>
</evidence>
<evidence type="ECO:0000256" key="2">
    <source>
        <dbReference type="ARBA" id="ARBA00023125"/>
    </source>
</evidence>
<evidence type="ECO:0000256" key="1">
    <source>
        <dbReference type="ARBA" id="ARBA00022908"/>
    </source>
</evidence>
<dbReference type="Gene3D" id="3.40.50.1390">
    <property type="entry name" value="Resolvase, N-terminal catalytic domain"/>
    <property type="match status" value="1"/>
</dbReference>
<dbReference type="Proteomes" id="UP000616114">
    <property type="component" value="Unassembled WGS sequence"/>
</dbReference>